<dbReference type="InterPro" id="IPR035937">
    <property type="entry name" value="FPG_N"/>
</dbReference>
<feature type="domain" description="Formamidopyrimidine-DNA glycosylase catalytic" evidence="22">
    <location>
        <begin position="2"/>
        <end position="178"/>
    </location>
</feature>
<evidence type="ECO:0000256" key="19">
    <source>
        <dbReference type="ARBA" id="ARBA00044632"/>
    </source>
</evidence>
<dbReference type="Gene3D" id="3.20.190.10">
    <property type="entry name" value="MutM-like, N-terminal"/>
    <property type="match status" value="1"/>
</dbReference>
<sequence>MPEWPEMESYRTMLAQRIVGQPISGVEVTRPKSINVAPEQFSQELIGRTVWFVERRGKTLLFHLDNGKRLLLHLMLGGMIYFGQPEDKPERTVQVSIRFPVGEISFIGLRLGYIHLLTAKEVENSLGKLGPDPFDKRLTLERFKERFARKRGSLKTALVNQNVISGIGNCYSDEITFAAGVLPSAQLSDLEEGTWERLYGAMHEVLNEALTYGGYMEMPFTADDTLTGGFNERCRVYDRAGEPCVRCNGTIEQSEINSRKAFYCPSCQRDR</sequence>
<dbReference type="InterPro" id="IPR010979">
    <property type="entry name" value="Ribosomal_uS13-like_H2TH"/>
</dbReference>
<evidence type="ECO:0000256" key="18">
    <source>
        <dbReference type="ARBA" id="ARBA00030638"/>
    </source>
</evidence>
<keyword evidence="24" id="KW-1185">Reference proteome</keyword>
<evidence type="ECO:0000256" key="20">
    <source>
        <dbReference type="PROSITE-ProRule" id="PRU00391"/>
    </source>
</evidence>
<comment type="catalytic activity">
    <reaction evidence="19">
        <text>2'-deoxyribonucleotide-(2'-deoxyribose 5'-phosphate)-2'-deoxyribonucleotide-DNA = a 3'-end 2'-deoxyribonucleotide-(2,3-dehydro-2,3-deoxyribose 5'-phosphate)-DNA + a 5'-end 5'-phospho-2'-deoxyribonucleoside-DNA + H(+)</text>
        <dbReference type="Rhea" id="RHEA:66592"/>
        <dbReference type="Rhea" id="RHEA-COMP:13180"/>
        <dbReference type="Rhea" id="RHEA-COMP:16897"/>
        <dbReference type="Rhea" id="RHEA-COMP:17067"/>
        <dbReference type="ChEBI" id="CHEBI:15378"/>
        <dbReference type="ChEBI" id="CHEBI:136412"/>
        <dbReference type="ChEBI" id="CHEBI:157695"/>
        <dbReference type="ChEBI" id="CHEBI:167181"/>
        <dbReference type="EC" id="4.2.99.18"/>
    </reaction>
</comment>
<dbReference type="PANTHER" id="PTHR22993:SF9">
    <property type="entry name" value="FORMAMIDOPYRIMIDINE-DNA GLYCOSYLASE"/>
    <property type="match status" value="1"/>
</dbReference>
<dbReference type="InterPro" id="IPR012319">
    <property type="entry name" value="FPG_cat"/>
</dbReference>
<dbReference type="SUPFAM" id="SSF81624">
    <property type="entry name" value="N-terminal domain of MutM-like DNA repair proteins"/>
    <property type="match status" value="1"/>
</dbReference>
<keyword evidence="16" id="KW-0511">Multifunctional enzyme</keyword>
<gene>
    <name evidence="23" type="primary">mutM</name>
    <name evidence="23" type="ORF">K0T92_23060</name>
</gene>
<dbReference type="SUPFAM" id="SSF57716">
    <property type="entry name" value="Glucocorticoid receptor-like (DNA-binding domain)"/>
    <property type="match status" value="1"/>
</dbReference>
<evidence type="ECO:0000256" key="4">
    <source>
        <dbReference type="ARBA" id="ARBA00011245"/>
    </source>
</evidence>
<dbReference type="EC" id="3.2.2.23" evidence="5"/>
<evidence type="ECO:0000256" key="10">
    <source>
        <dbReference type="ARBA" id="ARBA00022771"/>
    </source>
</evidence>
<dbReference type="InterPro" id="IPR020629">
    <property type="entry name" value="FPG_Glyclase"/>
</dbReference>
<dbReference type="Proteomes" id="UP000812277">
    <property type="component" value="Unassembled WGS sequence"/>
</dbReference>
<evidence type="ECO:0000256" key="15">
    <source>
        <dbReference type="ARBA" id="ARBA00023239"/>
    </source>
</evidence>
<evidence type="ECO:0000313" key="23">
    <source>
        <dbReference type="EMBL" id="MBW7477604.1"/>
    </source>
</evidence>
<keyword evidence="13" id="KW-0238">DNA-binding</keyword>
<dbReference type="SMART" id="SM00898">
    <property type="entry name" value="Fapy_DNA_glyco"/>
    <property type="match status" value="1"/>
</dbReference>
<dbReference type="SUPFAM" id="SSF46946">
    <property type="entry name" value="S13-like H2TH domain"/>
    <property type="match status" value="1"/>
</dbReference>
<dbReference type="NCBIfam" id="TIGR00577">
    <property type="entry name" value="fpg"/>
    <property type="match status" value="1"/>
</dbReference>
<dbReference type="Pfam" id="PF06831">
    <property type="entry name" value="H2TH"/>
    <property type="match status" value="1"/>
</dbReference>
<evidence type="ECO:0000259" key="22">
    <source>
        <dbReference type="PROSITE" id="PS51068"/>
    </source>
</evidence>
<evidence type="ECO:0000256" key="9">
    <source>
        <dbReference type="ARBA" id="ARBA00022763"/>
    </source>
</evidence>
<keyword evidence="10 20" id="KW-0863">Zinc-finger</keyword>
<dbReference type="Pfam" id="PF06827">
    <property type="entry name" value="zf-FPG_IleRS"/>
    <property type="match status" value="1"/>
</dbReference>
<evidence type="ECO:0000256" key="12">
    <source>
        <dbReference type="ARBA" id="ARBA00022833"/>
    </source>
</evidence>
<evidence type="ECO:0000259" key="21">
    <source>
        <dbReference type="PROSITE" id="PS51066"/>
    </source>
</evidence>
<comment type="cofactor">
    <cofactor evidence="2">
        <name>Zn(2+)</name>
        <dbReference type="ChEBI" id="CHEBI:29105"/>
    </cofactor>
</comment>
<comment type="caution">
    <text evidence="23">The sequence shown here is derived from an EMBL/GenBank/DDBJ whole genome shotgun (WGS) entry which is preliminary data.</text>
</comment>
<evidence type="ECO:0000256" key="14">
    <source>
        <dbReference type="ARBA" id="ARBA00023204"/>
    </source>
</evidence>
<evidence type="ECO:0000256" key="13">
    <source>
        <dbReference type="ARBA" id="ARBA00023125"/>
    </source>
</evidence>
<dbReference type="InterPro" id="IPR000214">
    <property type="entry name" value="Znf_DNA_glyclase/AP_lyase"/>
</dbReference>
<dbReference type="EMBL" id="JAHZIJ010000027">
    <property type="protein sequence ID" value="MBW7477604.1"/>
    <property type="molecule type" value="Genomic_DNA"/>
</dbReference>
<dbReference type="InterPro" id="IPR010663">
    <property type="entry name" value="Znf_FPG/IleRS"/>
</dbReference>
<dbReference type="InterPro" id="IPR015886">
    <property type="entry name" value="H2TH_FPG"/>
</dbReference>
<keyword evidence="11 23" id="KW-0378">Hydrolase</keyword>
<keyword evidence="17 23" id="KW-0326">Glycosidase</keyword>
<feature type="domain" description="FPG-type" evidence="21">
    <location>
        <begin position="235"/>
        <end position="269"/>
    </location>
</feature>
<comment type="catalytic activity">
    <reaction evidence="1">
        <text>Hydrolysis of DNA containing ring-opened 7-methylguanine residues, releasing 2,6-diamino-4-hydroxy-5-(N-methyl)formamidopyrimidine.</text>
        <dbReference type="EC" id="3.2.2.23"/>
    </reaction>
</comment>
<comment type="subunit">
    <text evidence="4">Monomer.</text>
</comment>
<evidence type="ECO:0000256" key="7">
    <source>
        <dbReference type="ARBA" id="ARBA00016240"/>
    </source>
</evidence>
<dbReference type="PANTHER" id="PTHR22993">
    <property type="entry name" value="FORMAMIDOPYRIMIDINE-DNA GLYCOSYLASE"/>
    <property type="match status" value="1"/>
</dbReference>
<accession>A0ABS7DCE8</accession>
<name>A0ABS7DCE8_9BACL</name>
<organism evidence="23 24">
    <name type="scientific">Paenibacillus oenotherae</name>
    <dbReference type="NCBI Taxonomy" id="1435645"/>
    <lineage>
        <taxon>Bacteria</taxon>
        <taxon>Bacillati</taxon>
        <taxon>Bacillota</taxon>
        <taxon>Bacilli</taxon>
        <taxon>Bacillales</taxon>
        <taxon>Paenibacillaceae</taxon>
        <taxon>Paenibacillus</taxon>
    </lineage>
</organism>
<reference evidence="23 24" key="1">
    <citation type="submission" date="2021-07" db="EMBL/GenBank/DDBJ databases">
        <title>Paenibacillus radiodurans sp. nov., isolated from the southeastern edge of Tengger Desert.</title>
        <authorList>
            <person name="Zhang G."/>
        </authorList>
    </citation>
    <scope>NUCLEOTIDE SEQUENCE [LARGE SCALE GENOMIC DNA]</scope>
    <source>
        <strain evidence="23 24">DT7-4</strain>
    </source>
</reference>
<evidence type="ECO:0000256" key="1">
    <source>
        <dbReference type="ARBA" id="ARBA00001668"/>
    </source>
</evidence>
<keyword evidence="14" id="KW-0234">DNA repair</keyword>
<keyword evidence="9" id="KW-0227">DNA damage</keyword>
<evidence type="ECO:0000256" key="8">
    <source>
        <dbReference type="ARBA" id="ARBA00022723"/>
    </source>
</evidence>
<evidence type="ECO:0000256" key="2">
    <source>
        <dbReference type="ARBA" id="ARBA00001947"/>
    </source>
</evidence>
<comment type="similarity">
    <text evidence="3">Belongs to the FPG family.</text>
</comment>
<dbReference type="EC" id="4.2.99.18" evidence="6"/>
<dbReference type="SMART" id="SM01232">
    <property type="entry name" value="H2TH"/>
    <property type="match status" value="1"/>
</dbReference>
<evidence type="ECO:0000256" key="17">
    <source>
        <dbReference type="ARBA" id="ARBA00023295"/>
    </source>
</evidence>
<dbReference type="PROSITE" id="PS51066">
    <property type="entry name" value="ZF_FPG_2"/>
    <property type="match status" value="1"/>
</dbReference>
<evidence type="ECO:0000256" key="3">
    <source>
        <dbReference type="ARBA" id="ARBA00009409"/>
    </source>
</evidence>
<dbReference type="Pfam" id="PF01149">
    <property type="entry name" value="Fapy_DNA_glyco"/>
    <property type="match status" value="1"/>
</dbReference>
<evidence type="ECO:0000256" key="5">
    <source>
        <dbReference type="ARBA" id="ARBA00012024"/>
    </source>
</evidence>
<evidence type="ECO:0000256" key="11">
    <source>
        <dbReference type="ARBA" id="ARBA00022801"/>
    </source>
</evidence>
<keyword evidence="8" id="KW-0479">Metal-binding</keyword>
<dbReference type="PROSITE" id="PS51068">
    <property type="entry name" value="FPG_CAT"/>
    <property type="match status" value="1"/>
</dbReference>
<proteinExistence type="inferred from homology"/>
<dbReference type="RefSeq" id="WP_219874929.1">
    <property type="nucleotide sequence ID" value="NZ_JAHZIJ010000027.1"/>
</dbReference>
<protein>
    <recommendedName>
        <fullName evidence="7">Formamidopyrimidine-DNA glycosylase</fullName>
        <ecNumber evidence="5">3.2.2.23</ecNumber>
        <ecNumber evidence="6">4.2.99.18</ecNumber>
    </recommendedName>
    <alternativeName>
        <fullName evidence="18">DNA-(apurinic or apyrimidinic site) lyase MutM</fullName>
    </alternativeName>
</protein>
<evidence type="ECO:0000256" key="16">
    <source>
        <dbReference type="ARBA" id="ARBA00023268"/>
    </source>
</evidence>
<dbReference type="GO" id="GO:0008534">
    <property type="term" value="F:oxidized purine nucleobase lesion DNA N-glycosylase activity"/>
    <property type="evidence" value="ECO:0007669"/>
    <property type="project" value="UniProtKB-EC"/>
</dbReference>
<keyword evidence="15" id="KW-0456">Lyase</keyword>
<evidence type="ECO:0000313" key="24">
    <source>
        <dbReference type="Proteomes" id="UP000812277"/>
    </source>
</evidence>
<evidence type="ECO:0000256" key="6">
    <source>
        <dbReference type="ARBA" id="ARBA00012720"/>
    </source>
</evidence>
<dbReference type="Gene3D" id="1.10.8.50">
    <property type="match status" value="1"/>
</dbReference>
<keyword evidence="12" id="KW-0862">Zinc</keyword>